<dbReference type="Proteomes" id="UP001194746">
    <property type="component" value="Unassembled WGS sequence"/>
</dbReference>
<gene>
    <name evidence="1" type="ORF">FE257_011011</name>
</gene>
<accession>A0AAD4GSZ0</accession>
<reference evidence="1" key="1">
    <citation type="journal article" date="2019" name="Beilstein J. Org. Chem.">
        <title>Nanangenines: drimane sesquiterpenoids as the dominant metabolite cohort of a novel Australian fungus, Aspergillus nanangensis.</title>
        <authorList>
            <person name="Lacey H.J."/>
            <person name="Gilchrist C.L.M."/>
            <person name="Crombie A."/>
            <person name="Kalaitzis J.A."/>
            <person name="Vuong D."/>
            <person name="Rutledge P.J."/>
            <person name="Turner P."/>
            <person name="Pitt J.I."/>
            <person name="Lacey E."/>
            <person name="Chooi Y.H."/>
            <person name="Piggott A.M."/>
        </authorList>
    </citation>
    <scope>NUCLEOTIDE SEQUENCE</scope>
    <source>
        <strain evidence="1">MST-FP2251</strain>
    </source>
</reference>
<comment type="caution">
    <text evidence="1">The sequence shown here is derived from an EMBL/GenBank/DDBJ whole genome shotgun (WGS) entry which is preliminary data.</text>
</comment>
<keyword evidence="2" id="KW-1185">Reference proteome</keyword>
<reference evidence="1" key="2">
    <citation type="submission" date="2020-02" db="EMBL/GenBank/DDBJ databases">
        <authorList>
            <person name="Gilchrist C.L.M."/>
            <person name="Chooi Y.-H."/>
        </authorList>
    </citation>
    <scope>NUCLEOTIDE SEQUENCE</scope>
    <source>
        <strain evidence="1">MST-FP2251</strain>
    </source>
</reference>
<organism evidence="1 2">
    <name type="scientific">Aspergillus nanangensis</name>
    <dbReference type="NCBI Taxonomy" id="2582783"/>
    <lineage>
        <taxon>Eukaryota</taxon>
        <taxon>Fungi</taxon>
        <taxon>Dikarya</taxon>
        <taxon>Ascomycota</taxon>
        <taxon>Pezizomycotina</taxon>
        <taxon>Eurotiomycetes</taxon>
        <taxon>Eurotiomycetidae</taxon>
        <taxon>Eurotiales</taxon>
        <taxon>Aspergillaceae</taxon>
        <taxon>Aspergillus</taxon>
        <taxon>Aspergillus subgen. Circumdati</taxon>
    </lineage>
</organism>
<evidence type="ECO:0000313" key="1">
    <source>
        <dbReference type="EMBL" id="KAF9886888.1"/>
    </source>
</evidence>
<sequence length="102" mass="11400">MEHDDAYLSRTLFNNQLAYASKVKGQSQMGSTYPFYIFFTGVKVPKGPNALNTILAIISMETKIGTVTLRDNRANVGDCNAEKRDLWKGLNRPFISSPNGQR</sequence>
<name>A0AAD4GSZ0_ASPNN</name>
<dbReference type="EMBL" id="VCAU01000070">
    <property type="protein sequence ID" value="KAF9886888.1"/>
    <property type="molecule type" value="Genomic_DNA"/>
</dbReference>
<protein>
    <submittedName>
        <fullName evidence="1">Uncharacterized protein</fullName>
    </submittedName>
</protein>
<proteinExistence type="predicted"/>
<dbReference type="AlphaFoldDB" id="A0AAD4GSZ0"/>
<evidence type="ECO:0000313" key="2">
    <source>
        <dbReference type="Proteomes" id="UP001194746"/>
    </source>
</evidence>